<organism evidence="1 2">
    <name type="scientific">Cupriavidus yeoncheonensis</name>
    <dbReference type="NCBI Taxonomy" id="1462994"/>
    <lineage>
        <taxon>Bacteria</taxon>
        <taxon>Pseudomonadati</taxon>
        <taxon>Pseudomonadota</taxon>
        <taxon>Betaproteobacteria</taxon>
        <taxon>Burkholderiales</taxon>
        <taxon>Burkholderiaceae</taxon>
        <taxon>Cupriavidus</taxon>
    </lineage>
</organism>
<keyword evidence="2" id="KW-1185">Reference proteome</keyword>
<dbReference type="RefSeq" id="WP_211945260.1">
    <property type="nucleotide sequence ID" value="NZ_CAJPUY010000001.1"/>
</dbReference>
<reference evidence="1" key="1">
    <citation type="submission" date="2021-03" db="EMBL/GenBank/DDBJ databases">
        <authorList>
            <person name="Peeters C."/>
        </authorList>
    </citation>
    <scope>NUCLEOTIDE SEQUENCE</scope>
    <source>
        <strain evidence="1">LMG 31506</strain>
    </source>
</reference>
<dbReference type="Proteomes" id="UP000672934">
    <property type="component" value="Unassembled WGS sequence"/>
</dbReference>
<protein>
    <submittedName>
        <fullName evidence="1">Uncharacterized protein</fullName>
    </submittedName>
</protein>
<evidence type="ECO:0000313" key="2">
    <source>
        <dbReference type="Proteomes" id="UP000672934"/>
    </source>
</evidence>
<dbReference type="EMBL" id="CAJPUY010000001">
    <property type="protein sequence ID" value="CAG2126925.1"/>
    <property type="molecule type" value="Genomic_DNA"/>
</dbReference>
<dbReference type="AlphaFoldDB" id="A0A916N1F0"/>
<name>A0A916N1F0_9BURK</name>
<gene>
    <name evidence="1" type="ORF">LMG31506_00241</name>
</gene>
<accession>A0A916N1F0</accession>
<proteinExistence type="predicted"/>
<comment type="caution">
    <text evidence="1">The sequence shown here is derived from an EMBL/GenBank/DDBJ whole genome shotgun (WGS) entry which is preliminary data.</text>
</comment>
<evidence type="ECO:0000313" key="1">
    <source>
        <dbReference type="EMBL" id="CAG2126925.1"/>
    </source>
</evidence>
<sequence>MSNVVKFMHSDMVNAPTVFGNAGGTIPMLDACLKDGWGSQTLSSLVVAGGVATATFGTAFPYEIQTVVLIAGATPSGLNGEKKVLSLTSSTITFDATGISDQTATGTITARMAPLGWAKSFSGTNKAVYTSPAAAYSGGYLRVDDTSTLNARVVAYEGMYDVDNGVNPYPTAALVGGGLYWGRSNVADATTRKWFLAGDDRGFYLWLAPQTAVGGVNGISQYFGDLIAKNTTDKFMSTIAGGVASNVANAAAVLSDLGYCNTVSPTSASGVFLPRATTGAVGAITTTKYCALAAANQSYSGLNINTALTYPNGGDNGLLLSPTVVTGAQALRGVLPGWYMTPQNVGPYFSHRDPVPGTDDYPGKRFLALRHAPPGDSGSQYGYAFIDVSGPWR</sequence>